<dbReference type="GO" id="GO:0005524">
    <property type="term" value="F:ATP binding"/>
    <property type="evidence" value="ECO:0007669"/>
    <property type="project" value="UniProtKB-KW"/>
</dbReference>
<keyword evidence="7 8" id="KW-0472">Membrane</keyword>
<sequence length="604" mass="68368">MPKFHLSNHKSDKKINYWQELKKLINFFDPKKTKIFFIFIISFISCSAVIGANYLTGYIFDNYFHPAKLLNFDEKGFILMLIYLVICYALGQLFILITNWFSVKMAFRTASQMRQKAYDSLMKMPLSYFEKKNSGRLMSTLSNDIDNVAYGLLSFISQTMLTLCYTVLCLIFVFIYSPYLGLITLGLLPILYSFLIIFVKKAMPMFRKQQDSLSAVNGFVEEIIKGQHIINSFNRIEDVDLRFKQYNDDLVKPAMKAGIYSGITFPYSNFASMAIQMIAIAIGSIFVLKGINGGNGYLTIGSLSVIRIYLVMFTSQFIQTMNIFTTIQMGIASSSRVQELLELKPIIDNSKLNTIGNIKGDVKFENVDFSYTDDPKNLQLKHATFWAKKGQSIAIVGPTGAGKTTIVNLLSKFYQPLSGTIKIDDIDISTISESSWRDKISVVLQDTYLFKGTILENLRYGNLEASREQIINASKMAHADEFIMKLEKGYDTVIDQNGTILSQGERQLIAIARAILSNKDILILDEATSNVDVHTEQNIQKAMLNLMQGKTSFVIAHRLSTIVNATCILVINNGEIIEKGSHKELLAQKGMYEKMYHSNFEDND</sequence>
<dbReference type="InterPro" id="IPR003593">
    <property type="entry name" value="AAA+_ATPase"/>
</dbReference>
<dbReference type="PANTHER" id="PTHR43394:SF1">
    <property type="entry name" value="ATP-BINDING CASSETTE SUB-FAMILY B MEMBER 10, MITOCHONDRIAL"/>
    <property type="match status" value="1"/>
</dbReference>
<protein>
    <submittedName>
        <fullName evidence="11">ABC transporter ATP-binding protein</fullName>
    </submittedName>
</protein>
<dbReference type="EMBL" id="CP148066">
    <property type="protein sequence ID" value="WXL28505.1"/>
    <property type="molecule type" value="Genomic_DNA"/>
</dbReference>
<dbReference type="InterPro" id="IPR011527">
    <property type="entry name" value="ABC1_TM_dom"/>
</dbReference>
<evidence type="ECO:0000256" key="2">
    <source>
        <dbReference type="ARBA" id="ARBA00005417"/>
    </source>
</evidence>
<feature type="transmembrane region" description="Helical" evidence="8">
    <location>
        <begin position="76"/>
        <end position="101"/>
    </location>
</feature>
<name>A0ABZ2RS91_9BACT</name>
<dbReference type="PROSITE" id="PS50893">
    <property type="entry name" value="ABC_TRANSPORTER_2"/>
    <property type="match status" value="1"/>
</dbReference>
<feature type="transmembrane region" description="Helical" evidence="8">
    <location>
        <begin position="297"/>
        <end position="318"/>
    </location>
</feature>
<dbReference type="RefSeq" id="WP_205498730.1">
    <property type="nucleotide sequence ID" value="NZ_CP148066.1"/>
</dbReference>
<dbReference type="PROSITE" id="PS50929">
    <property type="entry name" value="ABC_TM1F"/>
    <property type="match status" value="1"/>
</dbReference>
<dbReference type="Pfam" id="PF00005">
    <property type="entry name" value="ABC_tran"/>
    <property type="match status" value="1"/>
</dbReference>
<evidence type="ECO:0000313" key="12">
    <source>
        <dbReference type="Proteomes" id="UP001460679"/>
    </source>
</evidence>
<dbReference type="CDD" id="cd18547">
    <property type="entry name" value="ABC_6TM_Tm288_like"/>
    <property type="match status" value="1"/>
</dbReference>
<dbReference type="Proteomes" id="UP001460679">
    <property type="component" value="Chromosome"/>
</dbReference>
<feature type="transmembrane region" description="Helical" evidence="8">
    <location>
        <begin position="148"/>
        <end position="173"/>
    </location>
</feature>
<keyword evidence="4" id="KW-0547">Nucleotide-binding</keyword>
<evidence type="ECO:0000256" key="6">
    <source>
        <dbReference type="ARBA" id="ARBA00022989"/>
    </source>
</evidence>
<dbReference type="SMART" id="SM00382">
    <property type="entry name" value="AAA"/>
    <property type="match status" value="1"/>
</dbReference>
<comment type="similarity">
    <text evidence="2">Belongs to the ABC transporter superfamily.</text>
</comment>
<dbReference type="InterPro" id="IPR027417">
    <property type="entry name" value="P-loop_NTPase"/>
</dbReference>
<evidence type="ECO:0000256" key="8">
    <source>
        <dbReference type="SAM" id="Phobius"/>
    </source>
</evidence>
<dbReference type="SUPFAM" id="SSF52540">
    <property type="entry name" value="P-loop containing nucleoside triphosphate hydrolases"/>
    <property type="match status" value="1"/>
</dbReference>
<dbReference type="Gene3D" id="1.20.1560.10">
    <property type="entry name" value="ABC transporter type 1, transmembrane domain"/>
    <property type="match status" value="1"/>
</dbReference>
<organism evidence="11 12">
    <name type="scientific">[Mycoplasma] gypis</name>
    <dbReference type="NCBI Taxonomy" id="92404"/>
    <lineage>
        <taxon>Bacteria</taxon>
        <taxon>Bacillati</taxon>
        <taxon>Mycoplasmatota</taxon>
        <taxon>Mycoplasmoidales</taxon>
        <taxon>Metamycoplasmataceae</taxon>
        <taxon>Metamycoplasma</taxon>
    </lineage>
</organism>
<feature type="transmembrane region" description="Helical" evidence="8">
    <location>
        <begin position="35"/>
        <end position="56"/>
    </location>
</feature>
<dbReference type="CDD" id="cd03254">
    <property type="entry name" value="ABCC_Glucan_exporter_like"/>
    <property type="match status" value="1"/>
</dbReference>
<evidence type="ECO:0000313" key="11">
    <source>
        <dbReference type="EMBL" id="WXL28505.1"/>
    </source>
</evidence>
<keyword evidence="6 8" id="KW-1133">Transmembrane helix</keyword>
<keyword evidence="5 11" id="KW-0067">ATP-binding</keyword>
<comment type="subcellular location">
    <subcellularLocation>
        <location evidence="1">Cell membrane</location>
        <topology evidence="1">Multi-pass membrane protein</topology>
    </subcellularLocation>
</comment>
<evidence type="ECO:0000256" key="7">
    <source>
        <dbReference type="ARBA" id="ARBA00023136"/>
    </source>
</evidence>
<feature type="transmembrane region" description="Helical" evidence="8">
    <location>
        <begin position="270"/>
        <end position="291"/>
    </location>
</feature>
<dbReference type="InterPro" id="IPR036640">
    <property type="entry name" value="ABC1_TM_sf"/>
</dbReference>
<keyword evidence="3 8" id="KW-0812">Transmembrane</keyword>
<dbReference type="SUPFAM" id="SSF90123">
    <property type="entry name" value="ABC transporter transmembrane region"/>
    <property type="match status" value="1"/>
</dbReference>
<keyword evidence="12" id="KW-1185">Reference proteome</keyword>
<dbReference type="PANTHER" id="PTHR43394">
    <property type="entry name" value="ATP-DEPENDENT PERMEASE MDL1, MITOCHONDRIAL"/>
    <property type="match status" value="1"/>
</dbReference>
<feature type="domain" description="ABC transmembrane type-1" evidence="10">
    <location>
        <begin position="36"/>
        <end position="329"/>
    </location>
</feature>
<evidence type="ECO:0000256" key="3">
    <source>
        <dbReference type="ARBA" id="ARBA00022692"/>
    </source>
</evidence>
<dbReference type="InterPro" id="IPR017871">
    <property type="entry name" value="ABC_transporter-like_CS"/>
</dbReference>
<proteinExistence type="inferred from homology"/>
<feature type="domain" description="ABC transporter" evidence="9">
    <location>
        <begin position="362"/>
        <end position="598"/>
    </location>
</feature>
<feature type="transmembrane region" description="Helical" evidence="8">
    <location>
        <begin position="179"/>
        <end position="199"/>
    </location>
</feature>
<dbReference type="InterPro" id="IPR003439">
    <property type="entry name" value="ABC_transporter-like_ATP-bd"/>
</dbReference>
<gene>
    <name evidence="11" type="ORF">WG616_00515</name>
</gene>
<evidence type="ECO:0000256" key="4">
    <source>
        <dbReference type="ARBA" id="ARBA00022741"/>
    </source>
</evidence>
<accession>A0ABZ2RS91</accession>
<dbReference type="InterPro" id="IPR039421">
    <property type="entry name" value="Type_1_exporter"/>
</dbReference>
<evidence type="ECO:0000256" key="1">
    <source>
        <dbReference type="ARBA" id="ARBA00004651"/>
    </source>
</evidence>
<evidence type="ECO:0000256" key="5">
    <source>
        <dbReference type="ARBA" id="ARBA00022840"/>
    </source>
</evidence>
<dbReference type="Pfam" id="PF00664">
    <property type="entry name" value="ABC_membrane"/>
    <property type="match status" value="1"/>
</dbReference>
<evidence type="ECO:0000259" key="9">
    <source>
        <dbReference type="PROSITE" id="PS50893"/>
    </source>
</evidence>
<dbReference type="Gene3D" id="3.40.50.300">
    <property type="entry name" value="P-loop containing nucleotide triphosphate hydrolases"/>
    <property type="match status" value="1"/>
</dbReference>
<dbReference type="PROSITE" id="PS00211">
    <property type="entry name" value="ABC_TRANSPORTER_1"/>
    <property type="match status" value="1"/>
</dbReference>
<reference evidence="11" key="1">
    <citation type="submission" date="2024-03" db="EMBL/GenBank/DDBJ databases">
        <title>Complete genome sequence of Mycoplasma gypis type strain B1/T1.</title>
        <authorList>
            <person name="Spergser J."/>
        </authorList>
    </citation>
    <scope>NUCLEOTIDE SEQUENCE [LARGE SCALE GENOMIC DNA]</scope>
    <source>
        <strain evidence="11">B1/T1</strain>
    </source>
</reference>
<evidence type="ECO:0000259" key="10">
    <source>
        <dbReference type="PROSITE" id="PS50929"/>
    </source>
</evidence>